<name>A0ABQ5P3H2_9ACTN</name>
<dbReference type="EMBL" id="BSBI01000010">
    <property type="protein sequence ID" value="GLF97137.1"/>
    <property type="molecule type" value="Genomic_DNA"/>
</dbReference>
<keyword evidence="3" id="KW-1185">Reference proteome</keyword>
<organism evidence="2 3">
    <name type="scientific">Streptomyces yaizuensis</name>
    <dbReference type="NCBI Taxonomy" id="2989713"/>
    <lineage>
        <taxon>Bacteria</taxon>
        <taxon>Bacillati</taxon>
        <taxon>Actinomycetota</taxon>
        <taxon>Actinomycetes</taxon>
        <taxon>Kitasatosporales</taxon>
        <taxon>Streptomycetaceae</taxon>
        <taxon>Streptomyces</taxon>
    </lineage>
</organism>
<evidence type="ECO:0000256" key="1">
    <source>
        <dbReference type="ARBA" id="ARBA00022649"/>
    </source>
</evidence>
<dbReference type="InterPro" id="IPR035093">
    <property type="entry name" value="RelE/ParE_toxin_dom_sf"/>
</dbReference>
<evidence type="ECO:0000313" key="3">
    <source>
        <dbReference type="Proteomes" id="UP001291653"/>
    </source>
</evidence>
<proteinExistence type="predicted"/>
<dbReference type="Proteomes" id="UP001291653">
    <property type="component" value="Unassembled WGS sequence"/>
</dbReference>
<accession>A0ABQ5P3H2</accession>
<dbReference type="SUPFAM" id="SSF143011">
    <property type="entry name" value="RelE-like"/>
    <property type="match status" value="1"/>
</dbReference>
<dbReference type="InterPro" id="IPR007712">
    <property type="entry name" value="RelE/ParE_toxin"/>
</dbReference>
<dbReference type="RefSeq" id="WP_323449155.1">
    <property type="nucleotide sequence ID" value="NZ_BSBI01000010.1"/>
</dbReference>
<comment type="caution">
    <text evidence="2">The sequence shown here is derived from an EMBL/GenBank/DDBJ whole genome shotgun (WGS) entry which is preliminary data.</text>
</comment>
<keyword evidence="1" id="KW-1277">Toxin-antitoxin system</keyword>
<dbReference type="Gene3D" id="3.30.2310.20">
    <property type="entry name" value="RelE-like"/>
    <property type="match status" value="1"/>
</dbReference>
<evidence type="ECO:0000313" key="2">
    <source>
        <dbReference type="EMBL" id="GLF97137.1"/>
    </source>
</evidence>
<dbReference type="Pfam" id="PF05016">
    <property type="entry name" value="ParE_toxin"/>
    <property type="match status" value="1"/>
</dbReference>
<protein>
    <submittedName>
        <fullName evidence="2">Type II toxin-antitoxin system RelE/ParE family toxin</fullName>
    </submittedName>
</protein>
<reference evidence="2 3" key="1">
    <citation type="submission" date="2022-10" db="EMBL/GenBank/DDBJ databases">
        <title>Draft genome sequence of Streptomyces sp. YSPA8.</title>
        <authorList>
            <person name="Moriuchi R."/>
            <person name="Dohra H."/>
            <person name="Yamamura H."/>
            <person name="Kodani S."/>
        </authorList>
    </citation>
    <scope>NUCLEOTIDE SEQUENCE [LARGE SCALE GENOMIC DNA]</scope>
    <source>
        <strain evidence="2 3">YSPA8</strain>
    </source>
</reference>
<gene>
    <name evidence="2" type="ORF">SYYSPA8_22590</name>
</gene>
<sequence>MTVYNITWENAARAAYQRFLKDDREGAKSLTAAVNRLAREPAPPESRPIGNAGHRRLSVGHYRCQYHVDGGSIVITVMTVGRIQ</sequence>